<dbReference type="InterPro" id="IPR036291">
    <property type="entry name" value="NAD(P)-bd_dom_sf"/>
</dbReference>
<evidence type="ECO:0000259" key="1">
    <source>
        <dbReference type="SMART" id="SM00829"/>
    </source>
</evidence>
<sequence length="334" mass="35489">MLSETFPALLVSAADDKTHVLQVTRVSFDDLPEGDVLIQVHYSSLNYKDALSASGNRGVTKRYPHVPGIDAAGVVVESRSQRFAPGDRVLCCGYDLGMNTWGGFGRYIRVPADWVMAVPQGLELKETMELGTAGFTAAGCVFELLDSGCRVDGGPILVAGATGGVGSVAVALLAKLGFQVTAVTGKASEHEFLLRLGAHSVVDRGKVSGGARRMLLRERWAGVVDTVGGDILATTIKQCQYGAVVTCCGNAASGELPINVYPFILRGVRLIGVDSAQCAMERREKLWGLLAGPWRLDCLGELSQTITLNQLPEAIDLMLQGGSRGRIVVSLLEQ</sequence>
<dbReference type="InterPro" id="IPR020843">
    <property type="entry name" value="ER"/>
</dbReference>
<dbReference type="GO" id="GO:0043957">
    <property type="term" value="F:acryloyl-CoA reductase (NADPH) activity"/>
    <property type="evidence" value="ECO:0007669"/>
    <property type="project" value="TreeGrafter"/>
</dbReference>
<dbReference type="PANTHER" id="PTHR43677">
    <property type="entry name" value="SHORT-CHAIN DEHYDROGENASE/REDUCTASE"/>
    <property type="match status" value="1"/>
</dbReference>
<dbReference type="InterPro" id="IPR051397">
    <property type="entry name" value="Zn-ADH-like_protein"/>
</dbReference>
<dbReference type="InterPro" id="IPR013154">
    <property type="entry name" value="ADH-like_N"/>
</dbReference>
<dbReference type="NCBIfam" id="TIGR02823">
    <property type="entry name" value="oxido_YhdH"/>
    <property type="match status" value="1"/>
</dbReference>
<dbReference type="SMART" id="SM00829">
    <property type="entry name" value="PKS_ER"/>
    <property type="match status" value="1"/>
</dbReference>
<dbReference type="InterPro" id="IPR013149">
    <property type="entry name" value="ADH-like_C"/>
</dbReference>
<dbReference type="CDD" id="cd05280">
    <property type="entry name" value="MDR_yhdh_yhfp"/>
    <property type="match status" value="1"/>
</dbReference>
<dbReference type="SUPFAM" id="SSF51735">
    <property type="entry name" value="NAD(P)-binding Rossmann-fold domains"/>
    <property type="match status" value="1"/>
</dbReference>
<evidence type="ECO:0000313" key="2">
    <source>
        <dbReference type="EMBL" id="BCO10211.1"/>
    </source>
</evidence>
<proteinExistence type="predicted"/>
<dbReference type="Pfam" id="PF00107">
    <property type="entry name" value="ADH_zinc_N"/>
    <property type="match status" value="1"/>
</dbReference>
<dbReference type="Proteomes" id="UP001063350">
    <property type="component" value="Chromosome"/>
</dbReference>
<gene>
    <name evidence="2" type="ORF">GF1_25870</name>
</gene>
<accession>A0A915XLP1</accession>
<dbReference type="RefSeq" id="WP_267926946.1">
    <property type="nucleotide sequence ID" value="NZ_AP024233.1"/>
</dbReference>
<keyword evidence="3" id="KW-1185">Reference proteome</keyword>
<dbReference type="Gene3D" id="3.40.50.720">
    <property type="entry name" value="NAD(P)-binding Rossmann-like Domain"/>
    <property type="match status" value="1"/>
</dbReference>
<dbReference type="Pfam" id="PF08240">
    <property type="entry name" value="ADH_N"/>
    <property type="match status" value="1"/>
</dbReference>
<feature type="domain" description="Enoyl reductase (ER)" evidence="1">
    <location>
        <begin position="13"/>
        <end position="329"/>
    </location>
</feature>
<name>A0A915XLP1_9BACT</name>
<protein>
    <submittedName>
        <fullName evidence="2">Oxidoreductase</fullName>
    </submittedName>
</protein>
<dbReference type="PANTHER" id="PTHR43677:SF1">
    <property type="entry name" value="ACRYLYL-COA REDUCTASE ACUI-RELATED"/>
    <property type="match status" value="1"/>
</dbReference>
<dbReference type="AlphaFoldDB" id="A0A915XLP1"/>
<dbReference type="Gene3D" id="3.90.180.10">
    <property type="entry name" value="Medium-chain alcohol dehydrogenases, catalytic domain"/>
    <property type="match status" value="1"/>
</dbReference>
<dbReference type="InterPro" id="IPR011032">
    <property type="entry name" value="GroES-like_sf"/>
</dbReference>
<reference evidence="2" key="1">
    <citation type="submission" date="2020-12" db="EMBL/GenBank/DDBJ databases">
        <title>Desulfobium dissulfuricans gen. nov., sp. nov., a novel mesophilic, sulfate-reducing bacterium isolated from a deep-sea hydrothermal vent.</title>
        <authorList>
            <person name="Hashimoto Y."/>
            <person name="Tame A."/>
            <person name="Sawayama S."/>
            <person name="Miyazaki J."/>
            <person name="Takai K."/>
            <person name="Nakagawa S."/>
        </authorList>
    </citation>
    <scope>NUCLEOTIDE SEQUENCE</scope>
    <source>
        <strain evidence="2">GF1</strain>
    </source>
</reference>
<dbReference type="SUPFAM" id="SSF50129">
    <property type="entry name" value="GroES-like"/>
    <property type="match status" value="1"/>
</dbReference>
<dbReference type="KEGG" id="ddu:GF1_25870"/>
<dbReference type="InterPro" id="IPR014188">
    <property type="entry name" value="Acrylyl-CoA_reductase_AcuI"/>
</dbReference>
<organism evidence="2 3">
    <name type="scientific">Desulfolithobacter dissulfuricans</name>
    <dbReference type="NCBI Taxonomy" id="2795293"/>
    <lineage>
        <taxon>Bacteria</taxon>
        <taxon>Pseudomonadati</taxon>
        <taxon>Thermodesulfobacteriota</taxon>
        <taxon>Desulfobulbia</taxon>
        <taxon>Desulfobulbales</taxon>
        <taxon>Desulfobulbaceae</taxon>
        <taxon>Desulfolithobacter</taxon>
    </lineage>
</organism>
<evidence type="ECO:0000313" key="3">
    <source>
        <dbReference type="Proteomes" id="UP001063350"/>
    </source>
</evidence>
<dbReference type="EMBL" id="AP024233">
    <property type="protein sequence ID" value="BCO10211.1"/>
    <property type="molecule type" value="Genomic_DNA"/>
</dbReference>